<comment type="caution">
    <text evidence="3">The sequence shown here is derived from an EMBL/GenBank/DDBJ whole genome shotgun (WGS) entry which is preliminary data.</text>
</comment>
<evidence type="ECO:0000259" key="2">
    <source>
        <dbReference type="Pfam" id="PF03787"/>
    </source>
</evidence>
<proteinExistence type="predicted"/>
<evidence type="ECO:0000313" key="3">
    <source>
        <dbReference type="EMBL" id="MDX8337011.1"/>
    </source>
</evidence>
<protein>
    <submittedName>
        <fullName evidence="3">RAMP superfamily CRISPR-associated protein</fullName>
    </submittedName>
</protein>
<gene>
    <name evidence="3" type="ORF">RFV38_10965</name>
</gene>
<dbReference type="RefSeq" id="WP_320314365.1">
    <property type="nucleotide sequence ID" value="NZ_JAVIKH010000018.1"/>
</dbReference>
<name>A0ABU4WEM2_9FUSO</name>
<dbReference type="EMBL" id="JAVIKH010000018">
    <property type="protein sequence ID" value="MDX8337011.1"/>
    <property type="molecule type" value="Genomic_DNA"/>
</dbReference>
<dbReference type="InterPro" id="IPR052216">
    <property type="entry name" value="CRISPR_Csm3_endoribonuclease"/>
</dbReference>
<evidence type="ECO:0000313" key="4">
    <source>
        <dbReference type="Proteomes" id="UP001279681"/>
    </source>
</evidence>
<organism evidence="3 4">
    <name type="scientific">Candidatus Cetobacterium colombiensis</name>
    <dbReference type="NCBI Taxonomy" id="3073100"/>
    <lineage>
        <taxon>Bacteria</taxon>
        <taxon>Fusobacteriati</taxon>
        <taxon>Fusobacteriota</taxon>
        <taxon>Fusobacteriia</taxon>
        <taxon>Fusobacteriales</taxon>
        <taxon>Fusobacteriaceae</taxon>
        <taxon>Cetobacterium</taxon>
    </lineage>
</organism>
<keyword evidence="4" id="KW-1185">Reference proteome</keyword>
<sequence length="249" mass="27731">MNFSQFKNRYVITGELVVENALHIGSGKVEGDFDSAFIKTGENGYYIPGSSFKGYLRSKVEGFLVGAPFGLKVGTDLLNEGDVFGIFGYTSSDISKDDKVKERLSKILGKDFKNFASKLHISDLKIMDNNTKEVTRDGIKISRKTGATVKGAKFDYNVIEKGNRFLLEMTLENIEDYQLEIIMLGLKDILSGDLFGGKLSRGIGKCRLELKSCKFVDSNDKESLKNYIFKGDLKNKDVNALNKITKISL</sequence>
<feature type="domain" description="CRISPR type III-associated protein" evidence="2">
    <location>
        <begin position="18"/>
        <end position="207"/>
    </location>
</feature>
<keyword evidence="1" id="KW-0051">Antiviral defense</keyword>
<dbReference type="PANTHER" id="PTHR35579">
    <property type="entry name" value="CRISPR SYSTEM CMS ENDORIBONUCLEASE CSM3"/>
    <property type="match status" value="1"/>
</dbReference>
<dbReference type="Proteomes" id="UP001279681">
    <property type="component" value="Unassembled WGS sequence"/>
</dbReference>
<dbReference type="PANTHER" id="PTHR35579:SF6">
    <property type="entry name" value="DUF324 DOMAIN-CONTAINING PROTEIN"/>
    <property type="match status" value="1"/>
</dbReference>
<dbReference type="Pfam" id="PF03787">
    <property type="entry name" value="RAMPs"/>
    <property type="match status" value="1"/>
</dbReference>
<accession>A0ABU4WEM2</accession>
<reference evidence="4" key="1">
    <citation type="submission" date="2023-07" db="EMBL/GenBank/DDBJ databases">
        <authorList>
            <person name="Colorado M.A."/>
            <person name="Villamil L.M."/>
            <person name="Melo J.F."/>
            <person name="Rodriguez J.A."/>
            <person name="Ruiz R.Y."/>
        </authorList>
    </citation>
    <scope>NUCLEOTIDE SEQUENCE [LARGE SCALE GENOMIC DNA]</scope>
    <source>
        <strain evidence="4">C33</strain>
    </source>
</reference>
<dbReference type="InterPro" id="IPR005537">
    <property type="entry name" value="RAMP_III_fam"/>
</dbReference>
<evidence type="ECO:0000256" key="1">
    <source>
        <dbReference type="ARBA" id="ARBA00023118"/>
    </source>
</evidence>